<feature type="domain" description="RmlD-like substrate binding" evidence="3">
    <location>
        <begin position="5"/>
        <end position="285"/>
    </location>
</feature>
<dbReference type="Gene3D" id="3.90.25.10">
    <property type="entry name" value="UDP-galactose 4-epimerase, domain 1"/>
    <property type="match status" value="1"/>
</dbReference>
<dbReference type="CDD" id="cd05254">
    <property type="entry name" value="dTDP_HR_like_SDR_e"/>
    <property type="match status" value="1"/>
</dbReference>
<gene>
    <name evidence="4" type="ORF">WPS_29230</name>
</gene>
<dbReference type="InterPro" id="IPR005913">
    <property type="entry name" value="dTDP_dehydrorham_reduct"/>
</dbReference>
<proteinExistence type="inferred from homology"/>
<evidence type="ECO:0000256" key="2">
    <source>
        <dbReference type="RuleBase" id="RU364082"/>
    </source>
</evidence>
<reference evidence="4 5" key="1">
    <citation type="journal article" date="2022" name="ISME Commun">
        <title>Vulcanimicrobium alpinus gen. nov. sp. nov., the first cultivated representative of the candidate phylum 'Eremiobacterota', is a metabolically versatile aerobic anoxygenic phototroph.</title>
        <authorList>
            <person name="Yabe S."/>
            <person name="Muto K."/>
            <person name="Abe K."/>
            <person name="Yokota A."/>
            <person name="Staudigel H."/>
            <person name="Tebo B.M."/>
        </authorList>
    </citation>
    <scope>NUCLEOTIDE SEQUENCE [LARGE SCALE GENOMIC DNA]</scope>
    <source>
        <strain evidence="4 5">WC8-2</strain>
    </source>
</reference>
<dbReference type="KEGG" id="vab:WPS_29230"/>
<dbReference type="EC" id="1.1.1.133" evidence="2"/>
<organism evidence="4 5">
    <name type="scientific">Vulcanimicrobium alpinum</name>
    <dbReference type="NCBI Taxonomy" id="3016050"/>
    <lineage>
        <taxon>Bacteria</taxon>
        <taxon>Bacillati</taxon>
        <taxon>Vulcanimicrobiota</taxon>
        <taxon>Vulcanimicrobiia</taxon>
        <taxon>Vulcanimicrobiales</taxon>
        <taxon>Vulcanimicrobiaceae</taxon>
        <taxon>Vulcanimicrobium</taxon>
    </lineage>
</organism>
<evidence type="ECO:0000313" key="4">
    <source>
        <dbReference type="EMBL" id="BDE07647.1"/>
    </source>
</evidence>
<evidence type="ECO:0000313" key="5">
    <source>
        <dbReference type="Proteomes" id="UP001317532"/>
    </source>
</evidence>
<keyword evidence="5" id="KW-1185">Reference proteome</keyword>
<dbReference type="AlphaFoldDB" id="A0AAN2CBE0"/>
<dbReference type="InterPro" id="IPR036291">
    <property type="entry name" value="NAD(P)-bd_dom_sf"/>
</dbReference>
<dbReference type="Proteomes" id="UP001317532">
    <property type="component" value="Chromosome"/>
</dbReference>
<dbReference type="PANTHER" id="PTHR10491:SF4">
    <property type="entry name" value="METHIONINE ADENOSYLTRANSFERASE 2 SUBUNIT BETA"/>
    <property type="match status" value="1"/>
</dbReference>
<dbReference type="RefSeq" id="WP_317995225.1">
    <property type="nucleotide sequence ID" value="NZ_AP025523.1"/>
</dbReference>
<protein>
    <recommendedName>
        <fullName evidence="2">dTDP-4-dehydrorhamnose reductase</fullName>
        <ecNumber evidence="2">1.1.1.133</ecNumber>
    </recommendedName>
</protein>
<dbReference type="GO" id="GO:0019305">
    <property type="term" value="P:dTDP-rhamnose biosynthetic process"/>
    <property type="evidence" value="ECO:0007669"/>
    <property type="project" value="TreeGrafter"/>
</dbReference>
<name>A0AAN2CBE0_UNVUL</name>
<dbReference type="Pfam" id="PF04321">
    <property type="entry name" value="RmlD_sub_bind"/>
    <property type="match status" value="1"/>
</dbReference>
<sequence length="295" mass="31202">MIARRIAVVGASGQLGSALCAALADRDVVAPSHAELPFEDADALAAFLDDVRPDALVNCSAFHSVDAIERGETAKAFAINAIAVDAAAAACAQRGVAFATVSTDYVFDGNAGRAYREDDAPNPLTAYGASKLAGEQLVRRHGPRHYILRTSGVFGTAGTSNKGYTLIEKVVRQAERGEPTRMVADMVFSPSYAPDIAVAIRNLLDAQAFGTHHLTNAGHCSWFEFVQAAFALAGLADAPLEPTTYAAMGNPTRRPMYSVLANTTFAPAGIPAVRHWREALGDFVAGRRARSNVRA</sequence>
<dbReference type="PANTHER" id="PTHR10491">
    <property type="entry name" value="DTDP-4-DEHYDRORHAMNOSE REDUCTASE"/>
    <property type="match status" value="1"/>
</dbReference>
<comment type="similarity">
    <text evidence="1 2">Belongs to the dTDP-4-dehydrorhamnose reductase family.</text>
</comment>
<evidence type="ECO:0000259" key="3">
    <source>
        <dbReference type="Pfam" id="PF04321"/>
    </source>
</evidence>
<dbReference type="InterPro" id="IPR029903">
    <property type="entry name" value="RmlD-like-bd"/>
</dbReference>
<keyword evidence="2" id="KW-0560">Oxidoreductase</keyword>
<dbReference type="GO" id="GO:0008831">
    <property type="term" value="F:dTDP-4-dehydrorhamnose reductase activity"/>
    <property type="evidence" value="ECO:0007669"/>
    <property type="project" value="UniProtKB-EC"/>
</dbReference>
<dbReference type="NCBIfam" id="TIGR01214">
    <property type="entry name" value="rmlD"/>
    <property type="match status" value="1"/>
</dbReference>
<comment type="pathway">
    <text evidence="2">Carbohydrate biosynthesis; dTDP-L-rhamnose biosynthesis.</text>
</comment>
<keyword evidence="2" id="KW-0521">NADP</keyword>
<dbReference type="SUPFAM" id="SSF51735">
    <property type="entry name" value="NAD(P)-binding Rossmann-fold domains"/>
    <property type="match status" value="1"/>
</dbReference>
<evidence type="ECO:0000256" key="1">
    <source>
        <dbReference type="ARBA" id="ARBA00010944"/>
    </source>
</evidence>
<dbReference type="GO" id="GO:0005829">
    <property type="term" value="C:cytosol"/>
    <property type="evidence" value="ECO:0007669"/>
    <property type="project" value="TreeGrafter"/>
</dbReference>
<dbReference type="Gene3D" id="3.40.50.720">
    <property type="entry name" value="NAD(P)-binding Rossmann-like Domain"/>
    <property type="match status" value="1"/>
</dbReference>
<comment type="function">
    <text evidence="2">Catalyzes the reduction of dTDP-6-deoxy-L-lyxo-4-hexulose to yield dTDP-L-rhamnose.</text>
</comment>
<accession>A0AAN2CBE0</accession>
<dbReference type="EMBL" id="AP025523">
    <property type="protein sequence ID" value="BDE07647.1"/>
    <property type="molecule type" value="Genomic_DNA"/>
</dbReference>